<organism evidence="1 2">
    <name type="scientific">Micromonospora deserti</name>
    <dbReference type="NCBI Taxonomy" id="2070366"/>
    <lineage>
        <taxon>Bacteria</taxon>
        <taxon>Bacillati</taxon>
        <taxon>Actinomycetota</taxon>
        <taxon>Actinomycetes</taxon>
        <taxon>Micromonosporales</taxon>
        <taxon>Micromonosporaceae</taxon>
        <taxon>Micromonospora</taxon>
    </lineage>
</organism>
<dbReference type="Proteomes" id="UP000248749">
    <property type="component" value="Unassembled WGS sequence"/>
</dbReference>
<keyword evidence="2" id="KW-1185">Reference proteome</keyword>
<dbReference type="RefSeq" id="WP_111134524.1">
    <property type="nucleotide sequence ID" value="NZ_POUB01000074.1"/>
</dbReference>
<dbReference type="AlphaFoldDB" id="A0A2W2E0N2"/>
<accession>A0A2W2E0N2</accession>
<name>A0A2W2E0N2_9ACTN</name>
<proteinExistence type="predicted"/>
<dbReference type="EMBL" id="POUB01000074">
    <property type="protein sequence ID" value="PZF98533.1"/>
    <property type="molecule type" value="Genomic_DNA"/>
</dbReference>
<sequence length="113" mass="12467">MTGLLIATHDQAVHAIREHVRRPGVDELLRGVVLRVLDVHSSDPSSTGRPDPDCFGCQGRGWFDAPHGGREHCHCRCPWCLGCEEPLCFGPCPTVEVIVERLDLTASTDGWRP</sequence>
<evidence type="ECO:0000313" key="2">
    <source>
        <dbReference type="Proteomes" id="UP000248749"/>
    </source>
</evidence>
<evidence type="ECO:0000313" key="1">
    <source>
        <dbReference type="EMBL" id="PZF98533.1"/>
    </source>
</evidence>
<protein>
    <submittedName>
        <fullName evidence="1">Uncharacterized protein</fullName>
    </submittedName>
</protein>
<dbReference type="OrthoDB" id="3390423at2"/>
<gene>
    <name evidence="1" type="ORF">C1I99_13310</name>
</gene>
<comment type="caution">
    <text evidence="1">The sequence shown here is derived from an EMBL/GenBank/DDBJ whole genome shotgun (WGS) entry which is preliminary data.</text>
</comment>
<reference evidence="1 2" key="1">
    <citation type="submission" date="2018-01" db="EMBL/GenBank/DDBJ databases">
        <title>Draft genome sequence of Salinispora sp. 13K206.</title>
        <authorList>
            <person name="Sahin N."/>
            <person name="Saygin H."/>
            <person name="Ay H."/>
        </authorList>
    </citation>
    <scope>NUCLEOTIDE SEQUENCE [LARGE SCALE GENOMIC DNA]</scope>
    <source>
        <strain evidence="1 2">13K206</strain>
    </source>
</reference>